<feature type="compositionally biased region" description="Low complexity" evidence="5">
    <location>
        <begin position="89"/>
        <end position="105"/>
    </location>
</feature>
<reference evidence="9 10" key="1">
    <citation type="submission" date="2018-08" db="EMBL/GenBank/DDBJ databases">
        <title>A genome reference for cultivated species of the human gut microbiota.</title>
        <authorList>
            <person name="Zou Y."/>
            <person name="Xue W."/>
            <person name="Luo G."/>
        </authorList>
    </citation>
    <scope>NUCLEOTIDE SEQUENCE [LARGE SCALE GENOMIC DNA]</scope>
    <source>
        <strain evidence="9 10">AF18-38</strain>
    </source>
</reference>
<keyword evidence="2" id="KW-0964">Secreted</keyword>
<feature type="domain" description="Gram-positive cocci surface proteins LPxTG" evidence="8">
    <location>
        <begin position="209"/>
        <end position="245"/>
    </location>
</feature>
<feature type="compositionally biased region" description="Basic and acidic residues" evidence="5">
    <location>
        <begin position="106"/>
        <end position="122"/>
    </location>
</feature>
<dbReference type="RefSeq" id="WP_118138953.1">
    <property type="nucleotide sequence ID" value="NZ_JAPAHD010000021.1"/>
</dbReference>
<keyword evidence="1" id="KW-0134">Cell wall</keyword>
<dbReference type="Proteomes" id="UP000284046">
    <property type="component" value="Unassembled WGS sequence"/>
</dbReference>
<gene>
    <name evidence="9" type="ORF">DWX18_09975</name>
</gene>
<accession>A0A412PKX4</accession>
<keyword evidence="4" id="KW-0572">Peptidoglycan-anchor</keyword>
<feature type="signal peptide" evidence="7">
    <location>
        <begin position="1"/>
        <end position="26"/>
    </location>
</feature>
<feature type="compositionally biased region" description="Basic and acidic residues" evidence="5">
    <location>
        <begin position="129"/>
        <end position="138"/>
    </location>
</feature>
<evidence type="ECO:0000259" key="8">
    <source>
        <dbReference type="Pfam" id="PF00746"/>
    </source>
</evidence>
<sequence length="249" mass="26318">MKKKQVVASLLVAVSVLGTSPLAALAEEGKVTSPVDVVVPSPSDNEKVPVPTEKEEKPKDDKTQTGEVTPETPVNPTIPDNSGGNQEQVKPSEPSTEPVEPSTEPSKNEEKPAETPKTDEATKPITPTPEEKKAEESTGVKATDTPKQTNVTEEQIEQQPIVTNTGHTVVGTKEGQVYVQNPDGAVELKNAYEIGAVKQQDGTVALKDEKGELKVLPKTGTVASLALSLTGVLMLAGVALLKKFNKASR</sequence>
<dbReference type="Pfam" id="PF00746">
    <property type="entry name" value="Gram_pos_anchor"/>
    <property type="match status" value="1"/>
</dbReference>
<dbReference type="EMBL" id="QRWZ01000019">
    <property type="protein sequence ID" value="RGT59281.1"/>
    <property type="molecule type" value="Genomic_DNA"/>
</dbReference>
<organism evidence="9 10">
    <name type="scientific">Streptococcus anginosus</name>
    <dbReference type="NCBI Taxonomy" id="1328"/>
    <lineage>
        <taxon>Bacteria</taxon>
        <taxon>Bacillati</taxon>
        <taxon>Bacillota</taxon>
        <taxon>Bacilli</taxon>
        <taxon>Lactobacillales</taxon>
        <taxon>Streptococcaceae</taxon>
        <taxon>Streptococcus</taxon>
        <taxon>Streptococcus anginosus group</taxon>
    </lineage>
</organism>
<dbReference type="NCBIfam" id="TIGR01167">
    <property type="entry name" value="LPXTG_anchor"/>
    <property type="match status" value="1"/>
</dbReference>
<feature type="transmembrane region" description="Helical" evidence="6">
    <location>
        <begin position="222"/>
        <end position="241"/>
    </location>
</feature>
<evidence type="ECO:0000256" key="4">
    <source>
        <dbReference type="ARBA" id="ARBA00023088"/>
    </source>
</evidence>
<evidence type="ECO:0000256" key="6">
    <source>
        <dbReference type="SAM" id="Phobius"/>
    </source>
</evidence>
<comment type="caution">
    <text evidence="9">The sequence shown here is derived from an EMBL/GenBank/DDBJ whole genome shotgun (WGS) entry which is preliminary data.</text>
</comment>
<evidence type="ECO:0000256" key="7">
    <source>
        <dbReference type="SAM" id="SignalP"/>
    </source>
</evidence>
<feature type="region of interest" description="Disordered" evidence="5">
    <location>
        <begin position="26"/>
        <end position="157"/>
    </location>
</feature>
<keyword evidence="6" id="KW-0472">Membrane</keyword>
<protein>
    <submittedName>
        <fullName evidence="9">LPXTG cell wall anchor domain-containing protein</fullName>
    </submittedName>
</protein>
<keyword evidence="6" id="KW-0812">Transmembrane</keyword>
<evidence type="ECO:0000256" key="2">
    <source>
        <dbReference type="ARBA" id="ARBA00022525"/>
    </source>
</evidence>
<proteinExistence type="predicted"/>
<name>A0A412PKX4_STRAP</name>
<keyword evidence="6" id="KW-1133">Transmembrane helix</keyword>
<evidence type="ECO:0000256" key="5">
    <source>
        <dbReference type="SAM" id="MobiDB-lite"/>
    </source>
</evidence>
<feature type="compositionally biased region" description="Polar residues" evidence="5">
    <location>
        <begin position="145"/>
        <end position="157"/>
    </location>
</feature>
<feature type="compositionally biased region" description="Basic and acidic residues" evidence="5">
    <location>
        <begin position="44"/>
        <end position="64"/>
    </location>
</feature>
<feature type="compositionally biased region" description="Low complexity" evidence="5">
    <location>
        <begin position="33"/>
        <end position="43"/>
    </location>
</feature>
<evidence type="ECO:0000313" key="9">
    <source>
        <dbReference type="EMBL" id="RGT59281.1"/>
    </source>
</evidence>
<feature type="chain" id="PRO_5019511494" evidence="7">
    <location>
        <begin position="27"/>
        <end position="249"/>
    </location>
</feature>
<evidence type="ECO:0000313" key="10">
    <source>
        <dbReference type="Proteomes" id="UP000284046"/>
    </source>
</evidence>
<dbReference type="AlphaFoldDB" id="A0A412PKX4"/>
<evidence type="ECO:0000256" key="3">
    <source>
        <dbReference type="ARBA" id="ARBA00022729"/>
    </source>
</evidence>
<feature type="compositionally biased region" description="Polar residues" evidence="5">
    <location>
        <begin position="72"/>
        <end position="88"/>
    </location>
</feature>
<keyword evidence="3 7" id="KW-0732">Signal</keyword>
<evidence type="ECO:0000256" key="1">
    <source>
        <dbReference type="ARBA" id="ARBA00022512"/>
    </source>
</evidence>
<dbReference type="InterPro" id="IPR019931">
    <property type="entry name" value="LPXTG_anchor"/>
</dbReference>